<organism evidence="2 3">
    <name type="scientific">Nocardia abscessus</name>
    <dbReference type="NCBI Taxonomy" id="120957"/>
    <lineage>
        <taxon>Bacteria</taxon>
        <taxon>Bacillati</taxon>
        <taxon>Actinomycetota</taxon>
        <taxon>Actinomycetes</taxon>
        <taxon>Mycobacteriales</taxon>
        <taxon>Nocardiaceae</taxon>
        <taxon>Nocardia</taxon>
    </lineage>
</organism>
<evidence type="ECO:0000256" key="1">
    <source>
        <dbReference type="SAM" id="MobiDB-lite"/>
    </source>
</evidence>
<gene>
    <name evidence="2" type="ORF">IU470_25490</name>
</gene>
<dbReference type="Proteomes" id="UP000807309">
    <property type="component" value="Unassembled WGS sequence"/>
</dbReference>
<protein>
    <submittedName>
        <fullName evidence="2">Uncharacterized protein</fullName>
    </submittedName>
</protein>
<feature type="compositionally biased region" description="Basic residues" evidence="1">
    <location>
        <begin position="449"/>
        <end position="466"/>
    </location>
</feature>
<comment type="caution">
    <text evidence="2">The sequence shown here is derived from an EMBL/GenBank/DDBJ whole genome shotgun (WGS) entry which is preliminary data.</text>
</comment>
<proteinExistence type="predicted"/>
<feature type="region of interest" description="Disordered" evidence="1">
    <location>
        <begin position="443"/>
        <end position="466"/>
    </location>
</feature>
<evidence type="ECO:0000313" key="3">
    <source>
        <dbReference type="Proteomes" id="UP000807309"/>
    </source>
</evidence>
<dbReference type="EMBL" id="JADLRE010000022">
    <property type="protein sequence ID" value="MBF6228447.1"/>
    <property type="molecule type" value="Genomic_DNA"/>
</dbReference>
<name>A0ABS0CDL2_9NOCA</name>
<evidence type="ECO:0000313" key="2">
    <source>
        <dbReference type="EMBL" id="MBF6228447.1"/>
    </source>
</evidence>
<accession>A0ABS0CDL2</accession>
<reference evidence="2 3" key="1">
    <citation type="submission" date="2020-10" db="EMBL/GenBank/DDBJ databases">
        <title>Identification of Nocardia species via Next-generation sequencing and recognition of intraspecies genetic diversity.</title>
        <authorList>
            <person name="Li P."/>
            <person name="Li P."/>
            <person name="Lu B."/>
        </authorList>
    </citation>
    <scope>NUCLEOTIDE SEQUENCE [LARGE SCALE GENOMIC DNA]</scope>
    <source>
        <strain evidence="2 3">N-11</strain>
    </source>
</reference>
<keyword evidence="3" id="KW-1185">Reference proteome</keyword>
<sequence length="466" mass="50947">MLTHIANGDDSRFSFWLRVREFAVPPTMIETATARRRVGDWAGACAAAGFDVDFRLRSVARSHGHELAARIRSDLRHLAPDLLRWHLPRVAPDGLVRPGLTIGLARYDMAPDQRGGAHPMRLVVRTAPAWAEAGQRISLALWDGSATGPGTSLHPHPRPNRRFRLDLHRHLWDARRVDELGTRSGAQRPADNRPMLDSELLATVPQVHRCAVDRWAAEAEILRHAEGRRSSTFVVRFGARQRLILNVDADGAGPPVVRIASGYPAGDVSALPVLPDAATWVLPDLELIRTGAIAADRLHPLVASALGSDCSATEASRLPDRAGQPRVVRCRGEQHRIGLVNGVLSALDHDRAEIRREELLVALTGTPLPCLRAIDEAHRRPDCLVGVRERLDHGDTAGALAVVAGLLGTGASLRDGALRDELETSAQRRITYGLFRAGLSEPGIGHIPPVRRPRDRRAHPRHATSH</sequence>